<evidence type="ECO:0000256" key="4">
    <source>
        <dbReference type="ARBA" id="ARBA00022840"/>
    </source>
</evidence>
<evidence type="ECO:0000259" key="6">
    <source>
        <dbReference type="PROSITE" id="PS50893"/>
    </source>
</evidence>
<dbReference type="GO" id="GO:0005524">
    <property type="term" value="F:ATP binding"/>
    <property type="evidence" value="ECO:0007669"/>
    <property type="project" value="UniProtKB-KW"/>
</dbReference>
<dbReference type="Proteomes" id="UP001500751">
    <property type="component" value="Unassembled WGS sequence"/>
</dbReference>
<dbReference type="PANTHER" id="PTHR43335:SF4">
    <property type="entry name" value="ABC TRANSPORTER, ATP-BINDING PROTEIN"/>
    <property type="match status" value="1"/>
</dbReference>
<protein>
    <submittedName>
        <fullName evidence="7">ABC transporter ATP-binding protein</fullName>
    </submittedName>
</protein>
<evidence type="ECO:0000256" key="1">
    <source>
        <dbReference type="ARBA" id="ARBA00005417"/>
    </source>
</evidence>
<keyword evidence="4 7" id="KW-0067">ATP-binding</keyword>
<dbReference type="InterPro" id="IPR027417">
    <property type="entry name" value="P-loop_NTPase"/>
</dbReference>
<dbReference type="PROSITE" id="PS50893">
    <property type="entry name" value="ABC_TRANSPORTER_2"/>
    <property type="match status" value="1"/>
</dbReference>
<dbReference type="Gene3D" id="3.40.50.300">
    <property type="entry name" value="P-loop containing nucleotide triphosphate hydrolases"/>
    <property type="match status" value="1"/>
</dbReference>
<feature type="compositionally biased region" description="Low complexity" evidence="5">
    <location>
        <begin position="324"/>
        <end position="349"/>
    </location>
</feature>
<feature type="domain" description="ABC transporter" evidence="6">
    <location>
        <begin position="2"/>
        <end position="227"/>
    </location>
</feature>
<keyword evidence="2" id="KW-0813">Transport</keyword>
<dbReference type="EMBL" id="BAAAQN010000032">
    <property type="protein sequence ID" value="GAA2042072.1"/>
    <property type="molecule type" value="Genomic_DNA"/>
</dbReference>
<keyword evidence="8" id="KW-1185">Reference proteome</keyword>
<dbReference type="SMART" id="SM00382">
    <property type="entry name" value="AAA"/>
    <property type="match status" value="1"/>
</dbReference>
<comment type="caution">
    <text evidence="7">The sequence shown here is derived from an EMBL/GenBank/DDBJ whole genome shotgun (WGS) entry which is preliminary data.</text>
</comment>
<comment type="similarity">
    <text evidence="1">Belongs to the ABC transporter superfamily.</text>
</comment>
<evidence type="ECO:0000313" key="8">
    <source>
        <dbReference type="Proteomes" id="UP001500751"/>
    </source>
</evidence>
<reference evidence="8" key="1">
    <citation type="journal article" date="2019" name="Int. J. Syst. Evol. Microbiol.">
        <title>The Global Catalogue of Microorganisms (GCM) 10K type strain sequencing project: providing services to taxonomists for standard genome sequencing and annotation.</title>
        <authorList>
            <consortium name="The Broad Institute Genomics Platform"/>
            <consortium name="The Broad Institute Genome Sequencing Center for Infectious Disease"/>
            <person name="Wu L."/>
            <person name="Ma J."/>
        </authorList>
    </citation>
    <scope>NUCLEOTIDE SEQUENCE [LARGE SCALE GENOMIC DNA]</scope>
    <source>
        <strain evidence="8">JCM 16014</strain>
    </source>
</reference>
<feature type="compositionally biased region" description="Gly residues" evidence="5">
    <location>
        <begin position="311"/>
        <end position="323"/>
    </location>
</feature>
<accession>A0ABP5GAA3</accession>
<keyword evidence="3" id="KW-0547">Nucleotide-binding</keyword>
<organism evidence="7 8">
    <name type="scientific">Catenulispora yoronensis</name>
    <dbReference type="NCBI Taxonomy" id="450799"/>
    <lineage>
        <taxon>Bacteria</taxon>
        <taxon>Bacillati</taxon>
        <taxon>Actinomycetota</taxon>
        <taxon>Actinomycetes</taxon>
        <taxon>Catenulisporales</taxon>
        <taxon>Catenulisporaceae</taxon>
        <taxon>Catenulispora</taxon>
    </lineage>
</organism>
<dbReference type="RefSeq" id="WP_344668164.1">
    <property type="nucleotide sequence ID" value="NZ_BAAAQN010000032.1"/>
</dbReference>
<dbReference type="PANTHER" id="PTHR43335">
    <property type="entry name" value="ABC TRANSPORTER, ATP-BINDING PROTEIN"/>
    <property type="match status" value="1"/>
</dbReference>
<dbReference type="InterPro" id="IPR003593">
    <property type="entry name" value="AAA+_ATPase"/>
</dbReference>
<evidence type="ECO:0000256" key="2">
    <source>
        <dbReference type="ARBA" id="ARBA00022448"/>
    </source>
</evidence>
<dbReference type="Pfam" id="PF00005">
    <property type="entry name" value="ABC_tran"/>
    <property type="match status" value="1"/>
</dbReference>
<feature type="region of interest" description="Disordered" evidence="5">
    <location>
        <begin position="303"/>
        <end position="358"/>
    </location>
</feature>
<evidence type="ECO:0000256" key="3">
    <source>
        <dbReference type="ARBA" id="ARBA00022741"/>
    </source>
</evidence>
<proteinExistence type="inferred from homology"/>
<gene>
    <name evidence="7" type="ORF">GCM10009839_50850</name>
</gene>
<evidence type="ECO:0000313" key="7">
    <source>
        <dbReference type="EMBL" id="GAA2042072.1"/>
    </source>
</evidence>
<evidence type="ECO:0000256" key="5">
    <source>
        <dbReference type="SAM" id="MobiDB-lite"/>
    </source>
</evidence>
<dbReference type="InterPro" id="IPR003439">
    <property type="entry name" value="ABC_transporter-like_ATP-bd"/>
</dbReference>
<dbReference type="SUPFAM" id="SSF52540">
    <property type="entry name" value="P-loop containing nucleoside triphosphate hydrolases"/>
    <property type="match status" value="1"/>
</dbReference>
<sequence length="358" mass="37449">MIRAVGLTKRYGDRVAVDHAEFTVEAGTVTGFLGPNGAGKSTTMRMILGLDHPTEGAVTVDGKPYRQLPVPLREVGALLDAKAVHGGRSAYNHLACLAKSNGIPLKRVDEVIALVGLEQVAKKRSKNFSLGMGQRLGIAAALLGDPGTLLFDEPVNGLDPEGILWVRNLMKSLAAQGRTVFVSSHLMSEMALTADRVIVIGRGQIKADTTMREFIAQNATTHVRVRSPHIGKLQELMVGGGWRVEALPDDDGALRVFDATSDAIGDLAGRNGLWLHELAVVQPSLEEAFMSMTADSVEYHAGLDGLTDPTGGPGWNRGTGTAGTTGPSSPTGASSPSGSSGASSQTGPTDPSAGEARR</sequence>
<name>A0ABP5GAA3_9ACTN</name>